<dbReference type="Pfam" id="PF00248">
    <property type="entry name" value="Aldo_ket_red"/>
    <property type="match status" value="1"/>
</dbReference>
<protein>
    <submittedName>
        <fullName evidence="5">4Fe-4S dicluster domain-containing protein</fullName>
    </submittedName>
</protein>
<dbReference type="InterPro" id="IPR036812">
    <property type="entry name" value="NAD(P)_OxRdtase_dom_sf"/>
</dbReference>
<dbReference type="OrthoDB" id="9768793at2"/>
<comment type="caution">
    <text evidence="5">The sequence shown here is derived from an EMBL/GenBank/DDBJ whole genome shotgun (WGS) entry which is preliminary data.</text>
</comment>
<dbReference type="GO" id="GO:0046872">
    <property type="term" value="F:metal ion binding"/>
    <property type="evidence" value="ECO:0007669"/>
    <property type="project" value="UniProtKB-KW"/>
</dbReference>
<dbReference type="Gene3D" id="3.30.70.20">
    <property type="match status" value="1"/>
</dbReference>
<evidence type="ECO:0000256" key="3">
    <source>
        <dbReference type="ARBA" id="ARBA00023014"/>
    </source>
</evidence>
<organism evidence="5 6">
    <name type="scientific">Parvibacter caecicola</name>
    <dbReference type="NCBI Taxonomy" id="747645"/>
    <lineage>
        <taxon>Bacteria</taxon>
        <taxon>Bacillati</taxon>
        <taxon>Actinomycetota</taxon>
        <taxon>Coriobacteriia</taxon>
        <taxon>Coriobacteriales</taxon>
        <taxon>Coriobacteriaceae</taxon>
        <taxon>Parvibacter</taxon>
    </lineage>
</organism>
<dbReference type="GO" id="GO:0051536">
    <property type="term" value="F:iron-sulfur cluster binding"/>
    <property type="evidence" value="ECO:0007669"/>
    <property type="project" value="UniProtKB-KW"/>
</dbReference>
<dbReference type="Gene3D" id="3.20.20.100">
    <property type="entry name" value="NADP-dependent oxidoreductase domain"/>
    <property type="match status" value="1"/>
</dbReference>
<dbReference type="PANTHER" id="PTHR43312:SF2">
    <property type="entry name" value="OXIDOREDUCTASE"/>
    <property type="match status" value="1"/>
</dbReference>
<dbReference type="RefSeq" id="WP_136845459.1">
    <property type="nucleotide sequence ID" value="NZ_SSTM01000002.1"/>
</dbReference>
<keyword evidence="6" id="KW-1185">Reference proteome</keyword>
<dbReference type="InterPro" id="IPR017896">
    <property type="entry name" value="4Fe4S_Fe-S-bd"/>
</dbReference>
<dbReference type="Proteomes" id="UP000309454">
    <property type="component" value="Unassembled WGS sequence"/>
</dbReference>
<evidence type="ECO:0000259" key="4">
    <source>
        <dbReference type="PROSITE" id="PS51379"/>
    </source>
</evidence>
<accession>A0A4T9T8B5</accession>
<dbReference type="InterPro" id="IPR017900">
    <property type="entry name" value="4Fe4S_Fe_S_CS"/>
</dbReference>
<dbReference type="PROSITE" id="PS51379">
    <property type="entry name" value="4FE4S_FER_2"/>
    <property type="match status" value="1"/>
</dbReference>
<dbReference type="InterPro" id="IPR023210">
    <property type="entry name" value="NADP_OxRdtase_dom"/>
</dbReference>
<evidence type="ECO:0000313" key="5">
    <source>
        <dbReference type="EMBL" id="TJW11279.1"/>
    </source>
</evidence>
<dbReference type="CDD" id="cd19096">
    <property type="entry name" value="AKR_Fe-S_oxidoreductase"/>
    <property type="match status" value="1"/>
</dbReference>
<keyword evidence="1" id="KW-0479">Metal-binding</keyword>
<dbReference type="PANTHER" id="PTHR43312">
    <property type="entry name" value="D-THREO-ALDOSE 1-DEHYDROGENASE"/>
    <property type="match status" value="1"/>
</dbReference>
<dbReference type="SUPFAM" id="SSF46548">
    <property type="entry name" value="alpha-helical ferredoxin"/>
    <property type="match status" value="1"/>
</dbReference>
<keyword evidence="2" id="KW-0408">Iron</keyword>
<evidence type="ECO:0000256" key="2">
    <source>
        <dbReference type="ARBA" id="ARBA00023004"/>
    </source>
</evidence>
<dbReference type="InterPro" id="IPR053135">
    <property type="entry name" value="AKR2_Oxidoreductase"/>
</dbReference>
<dbReference type="SUPFAM" id="SSF51430">
    <property type="entry name" value="NAD(P)-linked oxidoreductase"/>
    <property type="match status" value="1"/>
</dbReference>
<gene>
    <name evidence="5" type="ORF">E5982_03440</name>
</gene>
<keyword evidence="3" id="KW-0411">Iron-sulfur</keyword>
<name>A0A4T9T8B5_9ACTN</name>
<sequence>MIYDEFLGSAVGLLGFGAMRLPVVDGDQAAIDQPALDAMVDTAIASGVNYFDTAYPYHDGLSEVALGKSLARYPRDSYYLADKYPGHQIADSYNPAQIFEEQLAKCGVGHFDFYLLHNVYENSIDVYTDEKWGIADYFAEQKRLGRISHLGFSSHGRPDNLAAFLDYGARKYAALKEKAPEVAALFAGENIFEFCQIQLNYLDWTLQRAEEKCAMLENAGVPVVVMEPLRGGRLAQLEPAQMDALETAAAGRSTVEWSFRWLQGLGNVKVVLSGMSNLEQVQNNCRIFAERQPLAAVEAAALLEVAETLKGGVPCTACRYCVDTCPKQIDIPMMLATYNDLQFASSFTVSMQMDAVEEEHRAADCIDCRRCSRLCPQGIDIPEALSELAGALEKMPKWADLCRQREEAARALRQK</sequence>
<evidence type="ECO:0000256" key="1">
    <source>
        <dbReference type="ARBA" id="ARBA00022723"/>
    </source>
</evidence>
<reference evidence="5 6" key="1">
    <citation type="submission" date="2019-04" db="EMBL/GenBank/DDBJ databases">
        <title>Microbes associate with the intestines of laboratory mice.</title>
        <authorList>
            <person name="Navarre W."/>
            <person name="Wong E."/>
            <person name="Huang K.C."/>
            <person name="Tropini C."/>
            <person name="Ng K."/>
            <person name="Yu B."/>
        </authorList>
    </citation>
    <scope>NUCLEOTIDE SEQUENCE [LARGE SCALE GENOMIC DNA]</scope>
    <source>
        <strain evidence="5 6">NM48_B13</strain>
    </source>
</reference>
<dbReference type="PROSITE" id="PS00198">
    <property type="entry name" value="4FE4S_FER_1"/>
    <property type="match status" value="1"/>
</dbReference>
<proteinExistence type="predicted"/>
<dbReference type="EMBL" id="SSTM01000002">
    <property type="protein sequence ID" value="TJW11279.1"/>
    <property type="molecule type" value="Genomic_DNA"/>
</dbReference>
<dbReference type="AlphaFoldDB" id="A0A4T9T8B5"/>
<evidence type="ECO:0000313" key="6">
    <source>
        <dbReference type="Proteomes" id="UP000309454"/>
    </source>
</evidence>
<dbReference type="Pfam" id="PF13534">
    <property type="entry name" value="Fer4_17"/>
    <property type="match status" value="1"/>
</dbReference>
<feature type="domain" description="4Fe-4S ferredoxin-type" evidence="4">
    <location>
        <begin position="356"/>
        <end position="384"/>
    </location>
</feature>